<dbReference type="HOGENOM" id="CLU_003291_4_4_12"/>
<dbReference type="InterPro" id="IPR036188">
    <property type="entry name" value="FAD/NAD-bd_sf"/>
</dbReference>
<organism evidence="6 7">
    <name type="scientific">Sphaerochaeta pleomorpha (strain ATCC BAA-1885 / DSM 22778 / Grapes)</name>
    <dbReference type="NCBI Taxonomy" id="158190"/>
    <lineage>
        <taxon>Bacteria</taxon>
        <taxon>Pseudomonadati</taxon>
        <taxon>Spirochaetota</taxon>
        <taxon>Spirochaetia</taxon>
        <taxon>Spirochaetales</taxon>
        <taxon>Sphaerochaetaceae</taxon>
        <taxon>Sphaerochaeta</taxon>
    </lineage>
</organism>
<dbReference type="PANTHER" id="PTHR43429:SF3">
    <property type="entry name" value="NITRITE REDUCTASE [NAD(P)H]"/>
    <property type="match status" value="1"/>
</dbReference>
<dbReference type="OrthoDB" id="9807946at2"/>
<dbReference type="PRINTS" id="PR00411">
    <property type="entry name" value="PNDRDTASEI"/>
</dbReference>
<feature type="domain" description="FAD/NAD(P)-binding" evidence="5">
    <location>
        <begin position="2"/>
        <end position="295"/>
    </location>
</feature>
<sequence>MNYVIIGNSIASVGCIESIRKIDEAGTITVIGDEAHQCYSRPLISYLLEGKTTKEKMVYRSPEFYEQNQVKLVLGKKATRIDSGEKHVILEDGATYPYDKLLVATGSCPFVPPMKNLEAVKNRFSFMKLDDANELEKSIAKDSRVLIIGAGLIGLKCAEGIYNRVKSITVVDLAKRVLPSILDEEGSSLVEKHLHEKGITCILGDSVSEFQDNDALLKSGTVVGFDIVVLAVGVRPNVSLVKDAGGATNRAILIDEQCKTSLEDIYSAGDCTEGVDFVSGERKVLAILPNAYMQGEIAGKNMAGESASFDKGMAMNAIGFFGLHIITAGSYIGEAIVIRSKAGYKRLFIQNGHLVGYILIGDMIDRAGIYTSLVRNKTDLSTIDFELISEQPMLMAFAKKDRVQKLGDAQ</sequence>
<dbReference type="Pfam" id="PF07992">
    <property type="entry name" value="Pyr_redox_2"/>
    <property type="match status" value="1"/>
</dbReference>
<dbReference type="Gene3D" id="3.50.50.60">
    <property type="entry name" value="FAD/NAD(P)-binding domain"/>
    <property type="match status" value="2"/>
</dbReference>
<gene>
    <name evidence="6" type="ordered locus">SpiGrapes_1811</name>
</gene>
<reference evidence="6 7" key="1">
    <citation type="submission" date="2011-11" db="EMBL/GenBank/DDBJ databases">
        <title>Complete sequence of Spirochaeta sp. grapes.</title>
        <authorList>
            <consortium name="US DOE Joint Genome Institute"/>
            <person name="Lucas S."/>
            <person name="Han J."/>
            <person name="Lapidus A."/>
            <person name="Cheng J.-F."/>
            <person name="Goodwin L."/>
            <person name="Pitluck S."/>
            <person name="Peters L."/>
            <person name="Ovchinnikova G."/>
            <person name="Munk A.C."/>
            <person name="Detter J.C."/>
            <person name="Han C."/>
            <person name="Tapia R."/>
            <person name="Land M."/>
            <person name="Hauser L."/>
            <person name="Kyrpides N."/>
            <person name="Ivanova N."/>
            <person name="Pagani I."/>
            <person name="Ritalahtilisa K."/>
            <person name="Loeffler F."/>
            <person name="Woyke T."/>
        </authorList>
    </citation>
    <scope>NUCLEOTIDE SEQUENCE [LARGE SCALE GENOMIC DNA]</scope>
    <source>
        <strain evidence="7">ATCC BAA-1885 / DSM 22778 / Grapes</strain>
    </source>
</reference>
<evidence type="ECO:0000259" key="5">
    <source>
        <dbReference type="Pfam" id="PF07992"/>
    </source>
</evidence>
<dbReference type="PANTHER" id="PTHR43429">
    <property type="entry name" value="PYRIDINE NUCLEOTIDE-DISULFIDE OXIDOREDUCTASE DOMAIN-CONTAINING"/>
    <property type="match status" value="1"/>
</dbReference>
<evidence type="ECO:0000256" key="3">
    <source>
        <dbReference type="ARBA" id="ARBA00022630"/>
    </source>
</evidence>
<dbReference type="STRING" id="158190.SpiGrapes_1811"/>
<dbReference type="EMBL" id="CP003155">
    <property type="protein sequence ID" value="AEV29607.1"/>
    <property type="molecule type" value="Genomic_DNA"/>
</dbReference>
<evidence type="ECO:0000256" key="1">
    <source>
        <dbReference type="ARBA" id="ARBA00001974"/>
    </source>
</evidence>
<dbReference type="SUPFAM" id="SSF51905">
    <property type="entry name" value="FAD/NAD(P)-binding domain"/>
    <property type="match status" value="2"/>
</dbReference>
<name>G8QY42_SPHPG</name>
<dbReference type="PRINTS" id="PR00368">
    <property type="entry name" value="FADPNR"/>
</dbReference>
<dbReference type="Proteomes" id="UP000005632">
    <property type="component" value="Chromosome"/>
</dbReference>
<keyword evidence="4" id="KW-0274">FAD</keyword>
<keyword evidence="7" id="KW-1185">Reference proteome</keyword>
<dbReference type="Gene3D" id="3.30.390.30">
    <property type="match status" value="1"/>
</dbReference>
<evidence type="ECO:0000313" key="7">
    <source>
        <dbReference type="Proteomes" id="UP000005632"/>
    </source>
</evidence>
<accession>G8QY42</accession>
<evidence type="ECO:0000256" key="2">
    <source>
        <dbReference type="ARBA" id="ARBA00006442"/>
    </source>
</evidence>
<comment type="cofactor">
    <cofactor evidence="1">
        <name>FAD</name>
        <dbReference type="ChEBI" id="CHEBI:57692"/>
    </cofactor>
</comment>
<protein>
    <submittedName>
        <fullName evidence="6">NAD(P)H-nitrite reductase</fullName>
    </submittedName>
</protein>
<dbReference type="InterPro" id="IPR016156">
    <property type="entry name" value="FAD/NAD-linked_Rdtase_dimer_sf"/>
</dbReference>
<evidence type="ECO:0000313" key="6">
    <source>
        <dbReference type="EMBL" id="AEV29607.1"/>
    </source>
</evidence>
<dbReference type="KEGG" id="sgp:SpiGrapes_1811"/>
<proteinExistence type="inferred from homology"/>
<dbReference type="GO" id="GO:0016491">
    <property type="term" value="F:oxidoreductase activity"/>
    <property type="evidence" value="ECO:0007669"/>
    <property type="project" value="InterPro"/>
</dbReference>
<dbReference type="eggNOG" id="COG1251">
    <property type="taxonomic scope" value="Bacteria"/>
</dbReference>
<evidence type="ECO:0000256" key="4">
    <source>
        <dbReference type="ARBA" id="ARBA00022827"/>
    </source>
</evidence>
<dbReference type="RefSeq" id="WP_014270450.1">
    <property type="nucleotide sequence ID" value="NC_016633.1"/>
</dbReference>
<keyword evidence="3" id="KW-0285">Flavoprotein</keyword>
<comment type="similarity">
    <text evidence="2">Belongs to the FAD-dependent oxidoreductase family.</text>
</comment>
<dbReference type="AlphaFoldDB" id="G8QY42"/>
<dbReference type="InterPro" id="IPR023753">
    <property type="entry name" value="FAD/NAD-binding_dom"/>
</dbReference>
<dbReference type="InterPro" id="IPR050260">
    <property type="entry name" value="FAD-bd_OxRdtase"/>
</dbReference>